<dbReference type="RefSeq" id="WP_171087549.1">
    <property type="nucleotide sequence ID" value="NZ_BNBU01000010.1"/>
</dbReference>
<dbReference type="EMBL" id="JABBXF010000108">
    <property type="protein sequence ID" value="NVK82150.1"/>
    <property type="molecule type" value="Genomic_DNA"/>
</dbReference>
<accession>A0A7Y7BAY1</accession>
<dbReference type="Proteomes" id="UP000587462">
    <property type="component" value="Unassembled WGS sequence"/>
</dbReference>
<protein>
    <submittedName>
        <fullName evidence="1">Uncharacterized protein</fullName>
    </submittedName>
</protein>
<evidence type="ECO:0000313" key="1">
    <source>
        <dbReference type="EMBL" id="NVK82150.1"/>
    </source>
</evidence>
<gene>
    <name evidence="1" type="ORF">HG542_31545</name>
</gene>
<reference evidence="1 2" key="1">
    <citation type="submission" date="2020-04" db="EMBL/GenBank/DDBJ databases">
        <title>Draft Genome Sequence of Streptomyces morookaense DSM 40503, an 8-azaguanine-producing strain.</title>
        <authorList>
            <person name="Qi J."/>
            <person name="Gao J.-M."/>
        </authorList>
    </citation>
    <scope>NUCLEOTIDE SEQUENCE [LARGE SCALE GENOMIC DNA]</scope>
    <source>
        <strain evidence="1 2">DSM 40503</strain>
    </source>
</reference>
<evidence type="ECO:0000313" key="2">
    <source>
        <dbReference type="Proteomes" id="UP000587462"/>
    </source>
</evidence>
<proteinExistence type="predicted"/>
<sequence length="116" mass="12748">MNNVVAQNAKMTCNPSSHQGATYHPEGGFTTYHWKPGSKVVIIGKNGPEDRSATAEFDEKLSGIGHVKECADPDHQQYDSGQTKADHKEYCYGQNFYDVVVGADDTITEMTELYGS</sequence>
<dbReference type="AlphaFoldDB" id="A0A7Y7BAY1"/>
<organism evidence="1 2">
    <name type="scientific">Streptomyces morookaense</name>
    <name type="common">Streptoverticillium morookaense</name>
    <dbReference type="NCBI Taxonomy" id="1970"/>
    <lineage>
        <taxon>Bacteria</taxon>
        <taxon>Bacillati</taxon>
        <taxon>Actinomycetota</taxon>
        <taxon>Actinomycetes</taxon>
        <taxon>Kitasatosporales</taxon>
        <taxon>Streptomycetaceae</taxon>
        <taxon>Streptomyces</taxon>
    </lineage>
</organism>
<name>A0A7Y7BAY1_STRMO</name>
<keyword evidence="2" id="KW-1185">Reference proteome</keyword>
<comment type="caution">
    <text evidence="1">The sequence shown here is derived from an EMBL/GenBank/DDBJ whole genome shotgun (WGS) entry which is preliminary data.</text>
</comment>